<gene>
    <name evidence="11" type="primary">LOC110795505</name>
</gene>
<evidence type="ECO:0000256" key="3">
    <source>
        <dbReference type="ARBA" id="ARBA00022801"/>
    </source>
</evidence>
<sequence>MNVGQIIWNFQLPFSVDSECKDLCNLNIFSGRRYVAVGNEPFLKAYNGTFENATLPALENIQNALNEAGVGNKIKATVPLNADVYESPASNPVPSAGRFRPDIAGLMTQMVQFMSQNNAPFTVNIYPFLSLYANPDFPVNYAFFDGGATPLVDNGVQYTNVFDANYDTLVSALNAAGYGTMPIIVGEVGWPTDGDINANINNAVRFYRGLLPKLAANTGTPLRPGYIEMYLFGLLDEDAKSVQPGSFERHWGIFRYDGQPKFPMYLASENREITLVGAQNVQYLENEWCEFNPNARDLSKLGDNINFACTYADCTPLGYGSSCHGLDANGNISYAFNVYYQTQYQKLEACNFGGLAKLTTQNISTGNCNFTIQIASSGLRTAASVPFLLIVVLIFLFF</sequence>
<evidence type="ECO:0000256" key="7">
    <source>
        <dbReference type="RuleBase" id="RU004336"/>
    </source>
</evidence>
<evidence type="ECO:0000313" key="11">
    <source>
        <dbReference type="RefSeq" id="XP_056691461.1"/>
    </source>
</evidence>
<dbReference type="RefSeq" id="XP_056691461.1">
    <property type="nucleotide sequence ID" value="XM_056835483.1"/>
</dbReference>
<keyword evidence="10" id="KW-1185">Reference proteome</keyword>
<keyword evidence="8" id="KW-0472">Membrane</keyword>
<dbReference type="Gene3D" id="3.20.20.80">
    <property type="entry name" value="Glycosidases"/>
    <property type="match status" value="1"/>
</dbReference>
<evidence type="ECO:0000256" key="6">
    <source>
        <dbReference type="RuleBase" id="RU004335"/>
    </source>
</evidence>
<evidence type="ECO:0000256" key="2">
    <source>
        <dbReference type="ARBA" id="ARBA00022729"/>
    </source>
</evidence>
<dbReference type="Pfam" id="PF00332">
    <property type="entry name" value="Glyco_hydro_17"/>
    <property type="match status" value="1"/>
</dbReference>
<dbReference type="Pfam" id="PF07983">
    <property type="entry name" value="X8"/>
    <property type="match status" value="1"/>
</dbReference>
<evidence type="ECO:0000256" key="8">
    <source>
        <dbReference type="SAM" id="Phobius"/>
    </source>
</evidence>
<keyword evidence="5 7" id="KW-0326">Glycosidase</keyword>
<feature type="domain" description="X8" evidence="9">
    <location>
        <begin position="287"/>
        <end position="370"/>
    </location>
</feature>
<dbReference type="GeneID" id="110795505"/>
<dbReference type="PANTHER" id="PTHR32227">
    <property type="entry name" value="GLUCAN ENDO-1,3-BETA-GLUCOSIDASE BG1-RELATED-RELATED"/>
    <property type="match status" value="1"/>
</dbReference>
<evidence type="ECO:0000256" key="1">
    <source>
        <dbReference type="ARBA" id="ARBA00008773"/>
    </source>
</evidence>
<dbReference type="InterPro" id="IPR044965">
    <property type="entry name" value="Glyco_hydro_17_plant"/>
</dbReference>
<keyword evidence="8" id="KW-1133">Transmembrane helix</keyword>
<reference evidence="11" key="2">
    <citation type="submission" date="2025-08" db="UniProtKB">
        <authorList>
            <consortium name="RefSeq"/>
        </authorList>
    </citation>
    <scope>IDENTIFICATION</scope>
    <source>
        <tissue evidence="11">Leaf</tissue>
    </source>
</reference>
<evidence type="ECO:0000256" key="5">
    <source>
        <dbReference type="ARBA" id="ARBA00023295"/>
    </source>
</evidence>
<dbReference type="InterPro" id="IPR000490">
    <property type="entry name" value="Glyco_hydro_17"/>
</dbReference>
<keyword evidence="8" id="KW-0812">Transmembrane</keyword>
<name>A0ABM3R771_SPIOL</name>
<feature type="transmembrane region" description="Helical" evidence="8">
    <location>
        <begin position="378"/>
        <end position="397"/>
    </location>
</feature>
<keyword evidence="2" id="KW-0732">Signal</keyword>
<organism evidence="10 11">
    <name type="scientific">Spinacia oleracea</name>
    <name type="common">Spinach</name>
    <dbReference type="NCBI Taxonomy" id="3562"/>
    <lineage>
        <taxon>Eukaryota</taxon>
        <taxon>Viridiplantae</taxon>
        <taxon>Streptophyta</taxon>
        <taxon>Embryophyta</taxon>
        <taxon>Tracheophyta</taxon>
        <taxon>Spermatophyta</taxon>
        <taxon>Magnoliopsida</taxon>
        <taxon>eudicotyledons</taxon>
        <taxon>Gunneridae</taxon>
        <taxon>Pentapetalae</taxon>
        <taxon>Caryophyllales</taxon>
        <taxon>Chenopodiaceae</taxon>
        <taxon>Chenopodioideae</taxon>
        <taxon>Anserineae</taxon>
        <taxon>Spinacia</taxon>
    </lineage>
</organism>
<dbReference type="Proteomes" id="UP000813463">
    <property type="component" value="Chromosome 1"/>
</dbReference>
<evidence type="ECO:0000256" key="4">
    <source>
        <dbReference type="ARBA" id="ARBA00023157"/>
    </source>
</evidence>
<evidence type="ECO:0000313" key="10">
    <source>
        <dbReference type="Proteomes" id="UP000813463"/>
    </source>
</evidence>
<accession>A0ABM3R771</accession>
<dbReference type="Gene3D" id="1.20.58.1040">
    <property type="match status" value="1"/>
</dbReference>
<dbReference type="InterPro" id="IPR017853">
    <property type="entry name" value="GH"/>
</dbReference>
<keyword evidence="4" id="KW-1015">Disulfide bond</keyword>
<reference evidence="10" key="1">
    <citation type="journal article" date="2021" name="Nat. Commun.">
        <title>Genomic analyses provide insights into spinach domestication and the genetic basis of agronomic traits.</title>
        <authorList>
            <person name="Cai X."/>
            <person name="Sun X."/>
            <person name="Xu C."/>
            <person name="Sun H."/>
            <person name="Wang X."/>
            <person name="Ge C."/>
            <person name="Zhang Z."/>
            <person name="Wang Q."/>
            <person name="Fei Z."/>
            <person name="Jiao C."/>
            <person name="Wang Q."/>
        </authorList>
    </citation>
    <scope>NUCLEOTIDE SEQUENCE [LARGE SCALE GENOMIC DNA]</scope>
    <source>
        <strain evidence="10">cv. Varoflay</strain>
    </source>
</reference>
<protein>
    <submittedName>
        <fullName evidence="11">Glucan endo-1,3-beta-glucosidase 8 isoform X2</fullName>
    </submittedName>
</protein>
<comment type="similarity">
    <text evidence="1 6">Belongs to the glycosyl hydrolase 17 family.</text>
</comment>
<proteinExistence type="inferred from homology"/>
<keyword evidence="3 7" id="KW-0378">Hydrolase</keyword>
<dbReference type="InterPro" id="IPR012946">
    <property type="entry name" value="X8"/>
</dbReference>
<evidence type="ECO:0000259" key="9">
    <source>
        <dbReference type="SMART" id="SM00768"/>
    </source>
</evidence>
<dbReference type="SUPFAM" id="SSF51445">
    <property type="entry name" value="(Trans)glycosidases"/>
    <property type="match status" value="1"/>
</dbReference>
<dbReference type="SMART" id="SM00768">
    <property type="entry name" value="X8"/>
    <property type="match status" value="1"/>
</dbReference>
<dbReference type="PROSITE" id="PS00587">
    <property type="entry name" value="GLYCOSYL_HYDROL_F17"/>
    <property type="match status" value="1"/>
</dbReference>